<dbReference type="EMBL" id="CP048000">
    <property type="protein sequence ID" value="QHQ59778.1"/>
    <property type="molecule type" value="Genomic_DNA"/>
</dbReference>
<evidence type="ECO:0000313" key="10">
    <source>
        <dbReference type="Proteomes" id="UP000464314"/>
    </source>
</evidence>
<name>A0A6P1TKG3_9FIRM</name>
<dbReference type="CDD" id="cd06261">
    <property type="entry name" value="TM_PBP2"/>
    <property type="match status" value="1"/>
</dbReference>
<feature type="transmembrane region" description="Helical" evidence="7">
    <location>
        <begin position="216"/>
        <end position="236"/>
    </location>
</feature>
<gene>
    <name evidence="9" type="ORF">Ana3638_02310</name>
</gene>
<dbReference type="Gene3D" id="1.10.3720.10">
    <property type="entry name" value="MetI-like"/>
    <property type="match status" value="1"/>
</dbReference>
<organism evidence="9 10">
    <name type="scientific">Anaerocolumna sedimenticola</name>
    <dbReference type="NCBI Taxonomy" id="2696063"/>
    <lineage>
        <taxon>Bacteria</taxon>
        <taxon>Bacillati</taxon>
        <taxon>Bacillota</taxon>
        <taxon>Clostridia</taxon>
        <taxon>Lachnospirales</taxon>
        <taxon>Lachnospiraceae</taxon>
        <taxon>Anaerocolumna</taxon>
    </lineage>
</organism>
<dbReference type="Proteomes" id="UP000464314">
    <property type="component" value="Chromosome"/>
</dbReference>
<dbReference type="SUPFAM" id="SSF161098">
    <property type="entry name" value="MetI-like"/>
    <property type="match status" value="1"/>
</dbReference>
<protein>
    <submittedName>
        <fullName evidence="9">ABC transporter permease subunit</fullName>
    </submittedName>
</protein>
<dbReference type="AlphaFoldDB" id="A0A6P1TKG3"/>
<accession>A0A6P1TKG3</accession>
<dbReference type="PANTHER" id="PTHR30193">
    <property type="entry name" value="ABC TRANSPORTER PERMEASE PROTEIN"/>
    <property type="match status" value="1"/>
</dbReference>
<feature type="transmembrane region" description="Helical" evidence="7">
    <location>
        <begin position="12"/>
        <end position="33"/>
    </location>
</feature>
<feature type="transmembrane region" description="Helical" evidence="7">
    <location>
        <begin position="77"/>
        <end position="98"/>
    </location>
</feature>
<dbReference type="PANTHER" id="PTHR30193:SF37">
    <property type="entry name" value="INNER MEMBRANE ABC TRANSPORTER PERMEASE PROTEIN YCJO"/>
    <property type="match status" value="1"/>
</dbReference>
<dbReference type="InterPro" id="IPR000515">
    <property type="entry name" value="MetI-like"/>
</dbReference>
<proteinExistence type="inferred from homology"/>
<feature type="transmembrane region" description="Helical" evidence="7">
    <location>
        <begin position="264"/>
        <end position="285"/>
    </location>
</feature>
<reference evidence="9 10" key="1">
    <citation type="submission" date="2020-01" db="EMBL/GenBank/DDBJ databases">
        <title>Genome analysis of Anaerocolumna sp. CBA3638.</title>
        <authorList>
            <person name="Kim J."/>
            <person name="Roh S.W."/>
        </authorList>
    </citation>
    <scope>NUCLEOTIDE SEQUENCE [LARGE SCALE GENOMIC DNA]</scope>
    <source>
        <strain evidence="9 10">CBA3638</strain>
    </source>
</reference>
<keyword evidence="5 7" id="KW-1133">Transmembrane helix</keyword>
<keyword evidence="6 7" id="KW-0472">Membrane</keyword>
<evidence type="ECO:0000256" key="6">
    <source>
        <dbReference type="ARBA" id="ARBA00023136"/>
    </source>
</evidence>
<dbReference type="GO" id="GO:0055085">
    <property type="term" value="P:transmembrane transport"/>
    <property type="evidence" value="ECO:0007669"/>
    <property type="project" value="InterPro"/>
</dbReference>
<evidence type="ECO:0000259" key="8">
    <source>
        <dbReference type="PROSITE" id="PS50928"/>
    </source>
</evidence>
<keyword evidence="2 7" id="KW-0813">Transport</keyword>
<dbReference type="InterPro" id="IPR035906">
    <property type="entry name" value="MetI-like_sf"/>
</dbReference>
<dbReference type="Pfam" id="PF00528">
    <property type="entry name" value="BPD_transp_1"/>
    <property type="match status" value="1"/>
</dbReference>
<dbReference type="KEGG" id="anr:Ana3638_02310"/>
<keyword evidence="4 7" id="KW-0812">Transmembrane</keyword>
<feature type="domain" description="ABC transmembrane type-1" evidence="8">
    <location>
        <begin position="73"/>
        <end position="289"/>
    </location>
</feature>
<comment type="subcellular location">
    <subcellularLocation>
        <location evidence="1 7">Cell membrane</location>
        <topology evidence="1 7">Multi-pass membrane protein</topology>
    </subcellularLocation>
</comment>
<dbReference type="RefSeq" id="WP_161836614.1">
    <property type="nucleotide sequence ID" value="NZ_CP048000.1"/>
</dbReference>
<dbReference type="GO" id="GO:0005886">
    <property type="term" value="C:plasma membrane"/>
    <property type="evidence" value="ECO:0007669"/>
    <property type="project" value="UniProtKB-SubCell"/>
</dbReference>
<evidence type="ECO:0000256" key="5">
    <source>
        <dbReference type="ARBA" id="ARBA00022989"/>
    </source>
</evidence>
<keyword evidence="3" id="KW-1003">Cell membrane</keyword>
<evidence type="ECO:0000256" key="4">
    <source>
        <dbReference type="ARBA" id="ARBA00022692"/>
    </source>
</evidence>
<dbReference type="InterPro" id="IPR051393">
    <property type="entry name" value="ABC_transporter_permease"/>
</dbReference>
<evidence type="ECO:0000256" key="3">
    <source>
        <dbReference type="ARBA" id="ARBA00022475"/>
    </source>
</evidence>
<evidence type="ECO:0000256" key="2">
    <source>
        <dbReference type="ARBA" id="ARBA00022448"/>
    </source>
</evidence>
<evidence type="ECO:0000256" key="7">
    <source>
        <dbReference type="RuleBase" id="RU363032"/>
    </source>
</evidence>
<feature type="transmembrane region" description="Helical" evidence="7">
    <location>
        <begin position="119"/>
        <end position="143"/>
    </location>
</feature>
<keyword evidence="10" id="KW-1185">Reference proteome</keyword>
<evidence type="ECO:0000313" key="9">
    <source>
        <dbReference type="EMBL" id="QHQ59778.1"/>
    </source>
</evidence>
<comment type="similarity">
    <text evidence="7">Belongs to the binding-protein-dependent transport system permease family.</text>
</comment>
<evidence type="ECO:0000256" key="1">
    <source>
        <dbReference type="ARBA" id="ARBA00004651"/>
    </source>
</evidence>
<feature type="transmembrane region" description="Helical" evidence="7">
    <location>
        <begin position="176"/>
        <end position="195"/>
    </location>
</feature>
<sequence length="301" mass="33594">MKTSKYLKKVVRYRFIYLMLLPIIAYFLVFSYYPLALGIFNSFQQVKILGGSEFIGFENYINIVKNPLYLKALWNSLSVGIGTFLLQFVWGLLIALLLNELNNKGLKSLLQTATYIPNILSWAVVGGLWITILSPAGLVNGVLKMTQGDVFRPVVFMAEPAFAKVIMIFTGGWKGAGYYAALFLAAIVSIDPNIYEAASIDGASRLKQMMKITIPNIVPTMKVITVLAAMGVLRNFDQIYVMANSSILDEVRNLLYLIFNDGVIQFKIGLATSAATLVLLTTMLISFTVRKLIRYDDTYND</sequence>
<dbReference type="PROSITE" id="PS50928">
    <property type="entry name" value="ABC_TM1"/>
    <property type="match status" value="1"/>
</dbReference>